<comment type="similarity">
    <text evidence="3 11">Belongs to the NadD family.</text>
</comment>
<comment type="catalytic activity">
    <reaction evidence="10 11">
        <text>nicotinate beta-D-ribonucleotide + ATP + H(+) = deamido-NAD(+) + diphosphate</text>
        <dbReference type="Rhea" id="RHEA:22860"/>
        <dbReference type="ChEBI" id="CHEBI:15378"/>
        <dbReference type="ChEBI" id="CHEBI:30616"/>
        <dbReference type="ChEBI" id="CHEBI:33019"/>
        <dbReference type="ChEBI" id="CHEBI:57502"/>
        <dbReference type="ChEBI" id="CHEBI:58437"/>
        <dbReference type="EC" id="2.7.7.18"/>
    </reaction>
</comment>
<evidence type="ECO:0000259" key="12">
    <source>
        <dbReference type="Pfam" id="PF01467"/>
    </source>
</evidence>
<dbReference type="InterPro" id="IPR005248">
    <property type="entry name" value="NadD/NMNAT"/>
</dbReference>
<dbReference type="InterPro" id="IPR014729">
    <property type="entry name" value="Rossmann-like_a/b/a_fold"/>
</dbReference>
<evidence type="ECO:0000256" key="5">
    <source>
        <dbReference type="ARBA" id="ARBA00022679"/>
    </source>
</evidence>
<evidence type="ECO:0000256" key="6">
    <source>
        <dbReference type="ARBA" id="ARBA00022695"/>
    </source>
</evidence>
<evidence type="ECO:0000256" key="10">
    <source>
        <dbReference type="ARBA" id="ARBA00048721"/>
    </source>
</evidence>
<gene>
    <name evidence="11 13" type="primary">nadD</name>
    <name evidence="13" type="ORF">Q3M24_22050</name>
</gene>
<dbReference type="PANTHER" id="PTHR39321:SF3">
    <property type="entry name" value="PHOSPHOPANTETHEINE ADENYLYLTRANSFERASE"/>
    <property type="match status" value="1"/>
</dbReference>
<evidence type="ECO:0000256" key="1">
    <source>
        <dbReference type="ARBA" id="ARBA00002324"/>
    </source>
</evidence>
<dbReference type="PANTHER" id="PTHR39321">
    <property type="entry name" value="NICOTINATE-NUCLEOTIDE ADENYLYLTRANSFERASE-RELATED"/>
    <property type="match status" value="1"/>
</dbReference>
<keyword evidence="9 11" id="KW-0520">NAD</keyword>
<evidence type="ECO:0000256" key="4">
    <source>
        <dbReference type="ARBA" id="ARBA00022642"/>
    </source>
</evidence>
<dbReference type="Gene3D" id="3.40.50.620">
    <property type="entry name" value="HUPs"/>
    <property type="match status" value="1"/>
</dbReference>
<feature type="domain" description="Cytidyltransferase-like" evidence="12">
    <location>
        <begin position="11"/>
        <end position="195"/>
    </location>
</feature>
<keyword evidence="8 11" id="KW-0067">ATP-binding</keyword>
<dbReference type="SUPFAM" id="SSF52374">
    <property type="entry name" value="Nucleotidylyl transferase"/>
    <property type="match status" value="1"/>
</dbReference>
<evidence type="ECO:0000313" key="13">
    <source>
        <dbReference type="EMBL" id="XCN72929.1"/>
    </source>
</evidence>
<evidence type="ECO:0000256" key="7">
    <source>
        <dbReference type="ARBA" id="ARBA00022741"/>
    </source>
</evidence>
<evidence type="ECO:0000256" key="3">
    <source>
        <dbReference type="ARBA" id="ARBA00009014"/>
    </source>
</evidence>
<dbReference type="GO" id="GO:0005524">
    <property type="term" value="F:ATP binding"/>
    <property type="evidence" value="ECO:0007669"/>
    <property type="project" value="UniProtKB-KW"/>
</dbReference>
<comment type="pathway">
    <text evidence="2 11">Cofactor biosynthesis; NAD(+) biosynthesis; deamido-NAD(+) from nicotinate D-ribonucleotide: step 1/1.</text>
</comment>
<keyword evidence="4 11" id="KW-0662">Pyridine nucleotide biosynthesis</keyword>
<evidence type="ECO:0000256" key="2">
    <source>
        <dbReference type="ARBA" id="ARBA00005019"/>
    </source>
</evidence>
<reference evidence="13" key="2">
    <citation type="submission" date="2024-06" db="EMBL/GenBank/DDBJ databases">
        <authorList>
            <person name="Plum-Jensen L.E."/>
            <person name="Schramm A."/>
            <person name="Marshall I.P.G."/>
        </authorList>
    </citation>
    <scope>NUCLEOTIDE SEQUENCE</scope>
    <source>
        <strain evidence="13">Rat1</strain>
    </source>
</reference>
<dbReference type="GO" id="GO:0004515">
    <property type="term" value="F:nicotinate-nucleotide adenylyltransferase activity"/>
    <property type="evidence" value="ECO:0007669"/>
    <property type="project" value="UniProtKB-UniRule"/>
</dbReference>
<accession>A0AAU8LVN2</accession>
<sequence>MEKTLEQRVGLFGGTFDPVHKGHLAIARQAAEEAWLDEVLFIPTADPPHKPAPGASFWHRVAMLEIVLSGSEQADDRFTISLLEAELPFPSYTVDTLSELKKRLLNPKCYFIIGADSLLDLHRWYQYQKLLSLTNFIVISRPGISLIDMQHAIERLPGSFESDIYCQRWCRSDGAEILLLMNHLQEDISSTMIRSKMKTGRMPQDVDSQVWEYILQEGLYL</sequence>
<keyword evidence="6 11" id="KW-0548">Nucleotidyltransferase</keyword>
<dbReference type="Pfam" id="PF01467">
    <property type="entry name" value="CTP_transf_like"/>
    <property type="match status" value="1"/>
</dbReference>
<dbReference type="NCBIfam" id="TIGR00482">
    <property type="entry name" value="nicotinate (nicotinamide) nucleotide adenylyltransferase"/>
    <property type="match status" value="1"/>
</dbReference>
<evidence type="ECO:0000256" key="9">
    <source>
        <dbReference type="ARBA" id="ARBA00023027"/>
    </source>
</evidence>
<keyword evidence="5 11" id="KW-0808">Transferase</keyword>
<proteinExistence type="inferred from homology"/>
<evidence type="ECO:0000256" key="11">
    <source>
        <dbReference type="HAMAP-Rule" id="MF_00244"/>
    </source>
</evidence>
<dbReference type="InterPro" id="IPR004821">
    <property type="entry name" value="Cyt_trans-like"/>
</dbReference>
<dbReference type="HAMAP" id="MF_00244">
    <property type="entry name" value="NaMN_adenylyltr"/>
    <property type="match status" value="1"/>
</dbReference>
<organism evidence="13">
    <name type="scientific">Candidatus Electrothrix aestuarii</name>
    <dbReference type="NCBI Taxonomy" id="3062594"/>
    <lineage>
        <taxon>Bacteria</taxon>
        <taxon>Pseudomonadati</taxon>
        <taxon>Thermodesulfobacteriota</taxon>
        <taxon>Desulfobulbia</taxon>
        <taxon>Desulfobulbales</taxon>
        <taxon>Desulfobulbaceae</taxon>
        <taxon>Candidatus Electrothrix</taxon>
    </lineage>
</organism>
<dbReference type="NCBIfam" id="TIGR00125">
    <property type="entry name" value="cyt_tran_rel"/>
    <property type="match status" value="1"/>
</dbReference>
<dbReference type="KEGG" id="eaj:Q3M24_22050"/>
<evidence type="ECO:0000256" key="8">
    <source>
        <dbReference type="ARBA" id="ARBA00022840"/>
    </source>
</evidence>
<keyword evidence="7 11" id="KW-0547">Nucleotide-binding</keyword>
<dbReference type="EC" id="2.7.7.18" evidence="11"/>
<dbReference type="AlphaFoldDB" id="A0AAU8LVN2"/>
<dbReference type="GO" id="GO:0009435">
    <property type="term" value="P:NAD+ biosynthetic process"/>
    <property type="evidence" value="ECO:0007669"/>
    <property type="project" value="UniProtKB-UniRule"/>
</dbReference>
<dbReference type="CDD" id="cd02165">
    <property type="entry name" value="NMNAT"/>
    <property type="match status" value="1"/>
</dbReference>
<dbReference type="EMBL" id="CP159373">
    <property type="protein sequence ID" value="XCN72929.1"/>
    <property type="molecule type" value="Genomic_DNA"/>
</dbReference>
<reference evidence="13" key="1">
    <citation type="journal article" date="2024" name="Syst. Appl. Microbiol.">
        <title>First single-strain enrichments of Electrothrix cable bacteria, description of E. aestuarii sp. nov. and E. rattekaaiensis sp. nov., and proposal of a cable bacteria taxonomy following the rules of the SeqCode.</title>
        <authorList>
            <person name="Plum-Jensen L.E."/>
            <person name="Schramm A."/>
            <person name="Marshall I.P.G."/>
        </authorList>
    </citation>
    <scope>NUCLEOTIDE SEQUENCE</scope>
    <source>
        <strain evidence="13">Rat1</strain>
    </source>
</reference>
<protein>
    <recommendedName>
        <fullName evidence="11">Probable nicotinate-nucleotide adenylyltransferase</fullName>
        <ecNumber evidence="11">2.7.7.18</ecNumber>
    </recommendedName>
    <alternativeName>
        <fullName evidence="11">Deamido-NAD(+) diphosphorylase</fullName>
    </alternativeName>
    <alternativeName>
        <fullName evidence="11">Deamido-NAD(+) pyrophosphorylase</fullName>
    </alternativeName>
    <alternativeName>
        <fullName evidence="11">Nicotinate mononucleotide adenylyltransferase</fullName>
        <shortName evidence="11">NaMN adenylyltransferase</shortName>
    </alternativeName>
</protein>
<name>A0AAU8LVN2_9BACT</name>
<comment type="function">
    <text evidence="1 11">Catalyzes the reversible adenylation of nicotinate mononucleotide (NaMN) to nicotinic acid adenine dinucleotide (NaAD).</text>
</comment>